<dbReference type="OrthoDB" id="426136at2"/>
<dbReference type="KEGG" id="csg:Cylst_3333"/>
<dbReference type="Proteomes" id="UP000010475">
    <property type="component" value="Chromosome"/>
</dbReference>
<evidence type="ECO:0000313" key="2">
    <source>
        <dbReference type="Proteomes" id="UP000010475"/>
    </source>
</evidence>
<dbReference type="HOGENOM" id="CLU_185170_0_0_3"/>
<accession>K9WYN8</accession>
<dbReference type="STRING" id="56107.Cylst_3333"/>
<gene>
    <name evidence="1" type="ORF">Cylst_3333</name>
</gene>
<proteinExistence type="predicted"/>
<protein>
    <submittedName>
        <fullName evidence="1">Uncharacterized protein</fullName>
    </submittedName>
</protein>
<keyword evidence="2" id="KW-1185">Reference proteome</keyword>
<reference evidence="1 2" key="1">
    <citation type="submission" date="2012-06" db="EMBL/GenBank/DDBJ databases">
        <title>Finished chromosome of genome of Cylindrospermum stagnale PCC 7417.</title>
        <authorList>
            <consortium name="US DOE Joint Genome Institute"/>
            <person name="Gugger M."/>
            <person name="Coursin T."/>
            <person name="Rippka R."/>
            <person name="Tandeau De Marsac N."/>
            <person name="Huntemann M."/>
            <person name="Wei C.-L."/>
            <person name="Han J."/>
            <person name="Detter J.C."/>
            <person name="Han C."/>
            <person name="Tapia R."/>
            <person name="Chen A."/>
            <person name="Kyrpides N."/>
            <person name="Mavromatis K."/>
            <person name="Markowitz V."/>
            <person name="Szeto E."/>
            <person name="Ivanova N."/>
            <person name="Pagani I."/>
            <person name="Pati A."/>
            <person name="Goodwin L."/>
            <person name="Nordberg H.P."/>
            <person name="Cantor M.N."/>
            <person name="Hua S.X."/>
            <person name="Woyke T."/>
            <person name="Kerfeld C.A."/>
        </authorList>
    </citation>
    <scope>NUCLEOTIDE SEQUENCE [LARGE SCALE GENOMIC DNA]</scope>
    <source>
        <strain evidence="1 2">PCC 7417</strain>
    </source>
</reference>
<name>K9WYN8_9NOST</name>
<dbReference type="EMBL" id="CP003642">
    <property type="protein sequence ID" value="AFZ25485.1"/>
    <property type="molecule type" value="Genomic_DNA"/>
</dbReference>
<dbReference type="RefSeq" id="WP_015208733.1">
    <property type="nucleotide sequence ID" value="NC_019757.1"/>
</dbReference>
<organism evidence="1 2">
    <name type="scientific">Cylindrospermum stagnale PCC 7417</name>
    <dbReference type="NCBI Taxonomy" id="56107"/>
    <lineage>
        <taxon>Bacteria</taxon>
        <taxon>Bacillati</taxon>
        <taxon>Cyanobacteriota</taxon>
        <taxon>Cyanophyceae</taxon>
        <taxon>Nostocales</taxon>
        <taxon>Nostocaceae</taxon>
        <taxon>Cylindrospermum</taxon>
    </lineage>
</organism>
<evidence type="ECO:0000313" key="1">
    <source>
        <dbReference type="EMBL" id="AFZ25485.1"/>
    </source>
</evidence>
<dbReference type="AlphaFoldDB" id="K9WYN8"/>
<dbReference type="eggNOG" id="ENOG5033A7W">
    <property type="taxonomic scope" value="Bacteria"/>
</dbReference>
<sequence length="74" mass="8729">MKIFYTWLLVGSKCQSVWQSLVRLLTTSSELQVWQTHRGGDTAWHAYDPMTGRSACFGSEAEMRMWIEMQYYSR</sequence>